<comment type="similarity">
    <text evidence="4 14">Belongs to the class II fructose-bisphosphate aldolase family.</text>
</comment>
<sequence>MYIRLAEQATSATFPLLQLHPRGSMTPPSTALPANSMSAIPPGVATGGAYRTLLWACQMGGYALPAVNVSSSSTANAALAAARANRADIIIQISAGGARFYAGQSLPDEQQARILGAVALARHVHLLARHYGVAVILHTDHANRPLLGWIDGLVEESRRHHEQTGQPLFSSHMLDLSTEPVADNIATAATLMKKLSPLGIGLEIELGITGGEEDGIGNELHGTGPADHPSLYTSPEDVLTAWKTLSPLGMLSIAASFGNVHGVYAPGNVRLRPDILRRSQALVAERLQTGPNPVPLVFHGGSGSDEDAIKQAVSFGVFKFNIDTDTQFAYAQGVARYMQEHEEAFAHQVSPVTGRPLKKQYDIRTWMKAGEDSFIQRLTDSFRVLGAQGRSMARQP</sequence>
<evidence type="ECO:0000256" key="4">
    <source>
        <dbReference type="ARBA" id="ARBA00005812"/>
    </source>
</evidence>
<dbReference type="PIRSF" id="PIRSF001359">
    <property type="entry name" value="F_bP_aldolase_II"/>
    <property type="match status" value="1"/>
</dbReference>
<feature type="active site" description="Proton donor" evidence="11">
    <location>
        <position position="140"/>
    </location>
</feature>
<evidence type="ECO:0000256" key="3">
    <source>
        <dbReference type="ARBA" id="ARBA00005215"/>
    </source>
</evidence>
<evidence type="ECO:0000256" key="13">
    <source>
        <dbReference type="PIRSR" id="PIRSR001359-3"/>
    </source>
</evidence>
<feature type="binding site" evidence="13">
    <location>
        <position position="205"/>
    </location>
    <ligand>
        <name>Zn(2+)</name>
        <dbReference type="ChEBI" id="CHEBI:29105"/>
        <label>2</label>
    </ligand>
</feature>
<dbReference type="GO" id="GO:0006096">
    <property type="term" value="P:glycolytic process"/>
    <property type="evidence" value="ECO:0007669"/>
    <property type="project" value="UniProtKB-UniPathway"/>
</dbReference>
<dbReference type="UniPathway" id="UPA00116"/>
<evidence type="ECO:0000256" key="12">
    <source>
        <dbReference type="PIRSR" id="PIRSR001359-2"/>
    </source>
</evidence>
<comment type="function">
    <text evidence="14">Catalyzes the aldol condensation of dihydroxyacetone phosphate (DHAP or glycerone-phosphate) with glyceraldehyde 3-phosphate (G3P) to form fructose 1,6-bisphosphate (FBP) in gluconeogenesis and the reverse reaction in glycolysis.</text>
</comment>
<dbReference type="Gene3D" id="3.20.20.70">
    <property type="entry name" value="Aldolase class I"/>
    <property type="match status" value="1"/>
</dbReference>
<comment type="caution">
    <text evidence="15">The sequence shown here is derived from an EMBL/GenBank/DDBJ whole genome shotgun (WGS) entry which is preliminary data.</text>
</comment>
<keyword evidence="10 14" id="KW-0456">Lyase</keyword>
<reference evidence="15 16" key="2">
    <citation type="journal article" date="2014" name="PLoS ONE">
        <title>Evolution of mitochondria reconstructed from the energy metabolism of living bacteria.</title>
        <authorList>
            <person name="Degli Esposti M."/>
            <person name="Chouaia B."/>
            <person name="Comandatore F."/>
            <person name="Crotti E."/>
            <person name="Sassera D."/>
            <person name="Lievens P.M."/>
            <person name="Daffonchio D."/>
            <person name="Bandi C."/>
        </authorList>
    </citation>
    <scope>NUCLEOTIDE SEQUENCE [LARGE SCALE GENOMIC DNA]</scope>
    <source>
        <strain evidence="16">AM169</strain>
    </source>
</reference>
<dbReference type="GO" id="GO:0019253">
    <property type="term" value="P:reductive pentose-phosphate cycle"/>
    <property type="evidence" value="ECO:0007669"/>
    <property type="project" value="UniProtKB-UniPathway"/>
</dbReference>
<dbReference type="PANTHER" id="PTHR30559">
    <property type="entry name" value="FRUCTOSE-BISPHOSPHATE ALDOLASE CLASS 2"/>
    <property type="match status" value="1"/>
</dbReference>
<evidence type="ECO:0000256" key="1">
    <source>
        <dbReference type="ARBA" id="ARBA00000441"/>
    </source>
</evidence>
<keyword evidence="9 14" id="KW-0324">Glycolysis</keyword>
<feature type="binding site" evidence="13">
    <location>
        <position position="175"/>
    </location>
    <ligand>
        <name>Zn(2+)</name>
        <dbReference type="ChEBI" id="CHEBI:29105"/>
        <label>2</label>
    </ligand>
</feature>
<evidence type="ECO:0000256" key="7">
    <source>
        <dbReference type="ARBA" id="ARBA00022723"/>
    </source>
</evidence>
<comment type="pathway">
    <text evidence="3">Carbohydrate biosynthesis; Calvin cycle.</text>
</comment>
<dbReference type="Pfam" id="PF01116">
    <property type="entry name" value="F_bP_aldolase"/>
    <property type="match status" value="1"/>
</dbReference>
<dbReference type="GO" id="GO:0005829">
    <property type="term" value="C:cytosol"/>
    <property type="evidence" value="ECO:0007669"/>
    <property type="project" value="TreeGrafter"/>
</dbReference>
<comment type="catalytic activity">
    <reaction evidence="1 14">
        <text>beta-D-fructose 1,6-bisphosphate = D-glyceraldehyde 3-phosphate + dihydroxyacetone phosphate</text>
        <dbReference type="Rhea" id="RHEA:14729"/>
        <dbReference type="ChEBI" id="CHEBI:32966"/>
        <dbReference type="ChEBI" id="CHEBI:57642"/>
        <dbReference type="ChEBI" id="CHEBI:59776"/>
        <dbReference type="EC" id="4.1.2.13"/>
    </reaction>
</comment>
<dbReference type="PANTHER" id="PTHR30559:SF0">
    <property type="entry name" value="FRUCTOSE-BISPHOSPHATE ALDOLASE"/>
    <property type="match status" value="1"/>
</dbReference>
<comment type="pathway">
    <text evidence="2 14">Carbohydrate degradation; glycolysis; D-glyceraldehyde 3-phosphate and glycerone phosphate from D-glucose: step 4/4.</text>
</comment>
<dbReference type="AlphaFoldDB" id="A0A7U7G522"/>
<dbReference type="EMBL" id="CBLY010000004">
    <property type="protein sequence ID" value="CDG33263.1"/>
    <property type="molecule type" value="Genomic_DNA"/>
</dbReference>
<feature type="binding site" evidence="12">
    <location>
        <position position="262"/>
    </location>
    <ligand>
        <name>dihydroxyacetone phosphate</name>
        <dbReference type="ChEBI" id="CHEBI:57642"/>
    </ligand>
</feature>
<protein>
    <recommendedName>
        <fullName evidence="5 14">Fructose-bisphosphate aldolase</fullName>
        <shortName evidence="14">FBP aldolase</shortName>
        <ecNumber evidence="5 14">4.1.2.13</ecNumber>
    </recommendedName>
</protein>
<keyword evidence="7 13" id="KW-0479">Metal-binding</keyword>
<evidence type="ECO:0000256" key="14">
    <source>
        <dbReference type="RuleBase" id="RU366023"/>
    </source>
</evidence>
<keyword evidence="6" id="KW-0113">Calvin cycle</keyword>
<dbReference type="PROSITE" id="PS00806">
    <property type="entry name" value="ALDOLASE_CLASS_II_2"/>
    <property type="match status" value="1"/>
</dbReference>
<proteinExistence type="inferred from homology"/>
<dbReference type="NCBIfam" id="NF006628">
    <property type="entry name" value="PRK09197.1"/>
    <property type="match status" value="1"/>
</dbReference>
<evidence type="ECO:0000256" key="5">
    <source>
        <dbReference type="ARBA" id="ARBA00013068"/>
    </source>
</evidence>
<dbReference type="InterPro" id="IPR013785">
    <property type="entry name" value="Aldolase_TIM"/>
</dbReference>
<feature type="binding site" evidence="12">
    <location>
        <begin position="321"/>
        <end position="324"/>
    </location>
    <ligand>
        <name>dihydroxyacetone phosphate</name>
        <dbReference type="ChEBI" id="CHEBI:57642"/>
    </ligand>
</feature>
<evidence type="ECO:0000256" key="6">
    <source>
        <dbReference type="ARBA" id="ARBA00022567"/>
    </source>
</evidence>
<evidence type="ECO:0000256" key="8">
    <source>
        <dbReference type="ARBA" id="ARBA00022833"/>
    </source>
</evidence>
<evidence type="ECO:0000256" key="9">
    <source>
        <dbReference type="ARBA" id="ARBA00023152"/>
    </source>
</evidence>
<accession>A0A7U7G522</accession>
<evidence type="ECO:0000313" key="15">
    <source>
        <dbReference type="EMBL" id="CDG33263.1"/>
    </source>
</evidence>
<dbReference type="NCBIfam" id="TIGR00167">
    <property type="entry name" value="cbbA"/>
    <property type="match status" value="1"/>
</dbReference>
<dbReference type="GO" id="GO:0008270">
    <property type="term" value="F:zinc ion binding"/>
    <property type="evidence" value="ECO:0007669"/>
    <property type="project" value="UniProtKB-UniRule"/>
</dbReference>
<reference evidence="15 16" key="1">
    <citation type="journal article" date="2014" name="Genome Biol. Evol.">
        <title>Acetic acid bacteria genomes reveal functional traits for adaptation to life in insect guts.</title>
        <authorList>
            <person name="Chouaia B."/>
            <person name="Gaiarsa S."/>
            <person name="Crotti E."/>
            <person name="Comandatore F."/>
            <person name="Degli Esposti M."/>
            <person name="Ricci I."/>
            <person name="Alma A."/>
            <person name="Favia G."/>
            <person name="Bandi C."/>
            <person name="Daffonchio D."/>
        </authorList>
    </citation>
    <scope>NUCLEOTIDE SEQUENCE [LARGE SCALE GENOMIC DNA]</scope>
    <source>
        <strain evidence="16">AM169</strain>
    </source>
</reference>
<evidence type="ECO:0000313" key="16">
    <source>
        <dbReference type="Proteomes" id="UP000027590"/>
    </source>
</evidence>
<dbReference type="PROSITE" id="PS00602">
    <property type="entry name" value="ALDOLASE_CLASS_II_1"/>
    <property type="match status" value="1"/>
</dbReference>
<feature type="binding site" evidence="13">
    <location>
        <position position="299"/>
    </location>
    <ligand>
        <name>Zn(2+)</name>
        <dbReference type="ChEBI" id="CHEBI:29105"/>
        <label>1</label>
        <note>catalytic</note>
    </ligand>
</feature>
<dbReference type="Proteomes" id="UP000027590">
    <property type="component" value="Unassembled WGS sequence"/>
</dbReference>
<evidence type="ECO:0000256" key="2">
    <source>
        <dbReference type="ARBA" id="ARBA00004714"/>
    </source>
</evidence>
<dbReference type="InterPro" id="IPR006411">
    <property type="entry name" value="Fruct_bisP_bact"/>
</dbReference>
<feature type="binding site" evidence="12">
    <location>
        <begin position="300"/>
        <end position="302"/>
    </location>
    <ligand>
        <name>dihydroxyacetone phosphate</name>
        <dbReference type="ChEBI" id="CHEBI:57642"/>
    </ligand>
</feature>
<evidence type="ECO:0000256" key="11">
    <source>
        <dbReference type="PIRSR" id="PIRSR001359-1"/>
    </source>
</evidence>
<dbReference type="UniPathway" id="UPA00109">
    <property type="reaction ID" value="UER00183"/>
</dbReference>
<organism evidence="15 16">
    <name type="scientific">Parasaccharibacter apium</name>
    <dbReference type="NCBI Taxonomy" id="1510841"/>
    <lineage>
        <taxon>Bacteria</taxon>
        <taxon>Pseudomonadati</taxon>
        <taxon>Pseudomonadota</taxon>
        <taxon>Alphaproteobacteria</taxon>
        <taxon>Acetobacterales</taxon>
        <taxon>Acetobacteraceae</taxon>
        <taxon>Parasaccharibacter</taxon>
    </lineage>
</organism>
<dbReference type="NCBIfam" id="TIGR01520">
    <property type="entry name" value="FruBisAldo_II_A"/>
    <property type="match status" value="1"/>
</dbReference>
<dbReference type="EC" id="4.1.2.13" evidence="5 14"/>
<feature type="binding site" evidence="13">
    <location>
        <position position="141"/>
    </location>
    <ligand>
        <name>Zn(2+)</name>
        <dbReference type="ChEBI" id="CHEBI:29105"/>
        <label>1</label>
        <note>catalytic</note>
    </ligand>
</feature>
<dbReference type="GO" id="GO:0006094">
    <property type="term" value="P:gluconeogenesis"/>
    <property type="evidence" value="ECO:0007669"/>
    <property type="project" value="TreeGrafter"/>
</dbReference>
<dbReference type="GO" id="GO:0004332">
    <property type="term" value="F:fructose-bisphosphate aldolase activity"/>
    <property type="evidence" value="ECO:0007669"/>
    <property type="project" value="UniProtKB-EC"/>
</dbReference>
<gene>
    <name evidence="15" type="ORF">SACS_0525</name>
</gene>
<comment type="cofactor">
    <cofactor evidence="13 14">
        <name>Zn(2+)</name>
        <dbReference type="ChEBI" id="CHEBI:29105"/>
    </cofactor>
    <text evidence="13 14">Binds 2 Zn(2+) ions per subunit. One is catalytic and the other provides a structural contribution.</text>
</comment>
<dbReference type="InterPro" id="IPR000771">
    <property type="entry name" value="FBA_II"/>
</dbReference>
<dbReference type="SUPFAM" id="SSF51569">
    <property type="entry name" value="Aldolase"/>
    <property type="match status" value="1"/>
</dbReference>
<evidence type="ECO:0000256" key="10">
    <source>
        <dbReference type="ARBA" id="ARBA00023239"/>
    </source>
</evidence>
<name>A0A7U7G522_9PROT</name>
<keyword evidence="8 13" id="KW-0862">Zinc</keyword>
<feature type="binding site" evidence="13">
    <location>
        <position position="261"/>
    </location>
    <ligand>
        <name>Zn(2+)</name>
        <dbReference type="ChEBI" id="CHEBI:29105"/>
        <label>1</label>
        <note>catalytic</note>
    </ligand>
</feature>